<evidence type="ECO:0000313" key="4">
    <source>
        <dbReference type="EMBL" id="KAF2753324.1"/>
    </source>
</evidence>
<dbReference type="Gene3D" id="3.30.800.10">
    <property type="entry name" value="Phosphatidylinositol Phosphate Kinase II Beta"/>
    <property type="match status" value="1"/>
</dbReference>
<keyword evidence="2" id="KW-1133">Transmembrane helix</keyword>
<dbReference type="PANTHER" id="PTHR23086">
    <property type="entry name" value="PHOSPHATIDYLINOSITOL-4-PHOSPHATE 5-KINASE"/>
    <property type="match status" value="1"/>
</dbReference>
<dbReference type="EMBL" id="ML996584">
    <property type="protein sequence ID" value="KAF2753324.1"/>
    <property type="molecule type" value="Genomic_DNA"/>
</dbReference>
<dbReference type="InterPro" id="IPR023610">
    <property type="entry name" value="PInositol-4/5-P-5/4-kinase"/>
</dbReference>
<protein>
    <submittedName>
        <fullName evidence="4">SAICAR synthase-like protein</fullName>
    </submittedName>
</protein>
<evidence type="ECO:0000313" key="5">
    <source>
        <dbReference type="Proteomes" id="UP000799437"/>
    </source>
</evidence>
<dbReference type="InterPro" id="IPR002498">
    <property type="entry name" value="PInositol-4-P-4/5-kinase_core"/>
</dbReference>
<dbReference type="SMART" id="SM00330">
    <property type="entry name" value="PIPKc"/>
    <property type="match status" value="1"/>
</dbReference>
<keyword evidence="1" id="KW-0418">Kinase</keyword>
<organism evidence="4 5">
    <name type="scientific">Pseudovirgaria hyperparasitica</name>
    <dbReference type="NCBI Taxonomy" id="470096"/>
    <lineage>
        <taxon>Eukaryota</taxon>
        <taxon>Fungi</taxon>
        <taxon>Dikarya</taxon>
        <taxon>Ascomycota</taxon>
        <taxon>Pezizomycotina</taxon>
        <taxon>Dothideomycetes</taxon>
        <taxon>Dothideomycetes incertae sedis</taxon>
        <taxon>Acrospermales</taxon>
        <taxon>Acrospermaceae</taxon>
        <taxon>Pseudovirgaria</taxon>
    </lineage>
</organism>
<dbReference type="InterPro" id="IPR027483">
    <property type="entry name" value="PInositol-4-P-4/5-kinase_C_sf"/>
</dbReference>
<dbReference type="PROSITE" id="PS51455">
    <property type="entry name" value="PIPK"/>
    <property type="match status" value="1"/>
</dbReference>
<dbReference type="RefSeq" id="XP_033595775.1">
    <property type="nucleotide sequence ID" value="XM_033744853.1"/>
</dbReference>
<evidence type="ECO:0000256" key="2">
    <source>
        <dbReference type="SAM" id="Phobius"/>
    </source>
</evidence>
<proteinExistence type="predicted"/>
<keyword evidence="2" id="KW-0812">Transmembrane</keyword>
<dbReference type="Proteomes" id="UP000799437">
    <property type="component" value="Unassembled WGS sequence"/>
</dbReference>
<dbReference type="GO" id="GO:0005524">
    <property type="term" value="F:ATP binding"/>
    <property type="evidence" value="ECO:0007669"/>
    <property type="project" value="UniProtKB-UniRule"/>
</dbReference>
<evidence type="ECO:0000256" key="1">
    <source>
        <dbReference type="PROSITE-ProRule" id="PRU00781"/>
    </source>
</evidence>
<keyword evidence="5" id="KW-1185">Reference proteome</keyword>
<dbReference type="InterPro" id="IPR027484">
    <property type="entry name" value="PInositol-4-P-5-kinase_N"/>
</dbReference>
<dbReference type="GO" id="GO:0005886">
    <property type="term" value="C:plasma membrane"/>
    <property type="evidence" value="ECO:0007669"/>
    <property type="project" value="TreeGrafter"/>
</dbReference>
<dbReference type="Pfam" id="PF01504">
    <property type="entry name" value="PIP5K"/>
    <property type="match status" value="1"/>
</dbReference>
<dbReference type="OrthoDB" id="70770at2759"/>
<evidence type="ECO:0000259" key="3">
    <source>
        <dbReference type="PROSITE" id="PS51455"/>
    </source>
</evidence>
<dbReference type="SUPFAM" id="SSF56104">
    <property type="entry name" value="SAICAR synthase-like"/>
    <property type="match status" value="1"/>
</dbReference>
<keyword evidence="2" id="KW-0472">Membrane</keyword>
<name>A0A6A6VUB1_9PEZI</name>
<dbReference type="PANTHER" id="PTHR23086:SF126">
    <property type="entry name" value="PIPK DOMAIN-CONTAINING PROTEIN"/>
    <property type="match status" value="1"/>
</dbReference>
<gene>
    <name evidence="4" type="ORF">EJ05DRAFT_480348</name>
</gene>
<keyword evidence="1" id="KW-0808">Transferase</keyword>
<reference evidence="4" key="1">
    <citation type="journal article" date="2020" name="Stud. Mycol.">
        <title>101 Dothideomycetes genomes: a test case for predicting lifestyles and emergence of pathogens.</title>
        <authorList>
            <person name="Haridas S."/>
            <person name="Albert R."/>
            <person name="Binder M."/>
            <person name="Bloem J."/>
            <person name="Labutti K."/>
            <person name="Salamov A."/>
            <person name="Andreopoulos B."/>
            <person name="Baker S."/>
            <person name="Barry K."/>
            <person name="Bills G."/>
            <person name="Bluhm B."/>
            <person name="Cannon C."/>
            <person name="Castanera R."/>
            <person name="Culley D."/>
            <person name="Daum C."/>
            <person name="Ezra D."/>
            <person name="Gonzalez J."/>
            <person name="Henrissat B."/>
            <person name="Kuo A."/>
            <person name="Liang C."/>
            <person name="Lipzen A."/>
            <person name="Lutzoni F."/>
            <person name="Magnuson J."/>
            <person name="Mondo S."/>
            <person name="Nolan M."/>
            <person name="Ohm R."/>
            <person name="Pangilinan J."/>
            <person name="Park H.-J."/>
            <person name="Ramirez L."/>
            <person name="Alfaro M."/>
            <person name="Sun H."/>
            <person name="Tritt A."/>
            <person name="Yoshinaga Y."/>
            <person name="Zwiers L.-H."/>
            <person name="Turgeon B."/>
            <person name="Goodwin S."/>
            <person name="Spatafora J."/>
            <person name="Crous P."/>
            <person name="Grigoriev I."/>
        </authorList>
    </citation>
    <scope>NUCLEOTIDE SEQUENCE</scope>
    <source>
        <strain evidence="4">CBS 121739</strain>
    </source>
</reference>
<keyword evidence="1" id="KW-0547">Nucleotide-binding</keyword>
<accession>A0A6A6VUB1</accession>
<sequence>MGYREKTISKSILDAIFLDKQDPSRGILTRIFVFFSFFHLALQRFSPSQFKKLRTESWQLDEEEYKESFRRAARQGQLSPIGDLGYSGSTFFTTPNSKYLIKSIPRKFEHDFFRNILLDPYVAHIRAHPSSLLVRITDLLYAPTSTLGALLGFAPSHHIIMENVLYGKDAHSGEAYQWETYDLKPADYFYPERDVAGGNLASDSTKSKLIDIFGDKVRVSNGERREMLATLEADTMLLREVGAVDYSLFLIRYPQGLKPPQLPSGTDEPWRNGLESTDGQWVYRAVILDFFWAKSALQAKAMEALIRGYNLLDLQGPMSITTSPAEYQKRFMEMVAGIVISNEAGDGGEIHGQGSSEQ</sequence>
<keyword evidence="1" id="KW-0067">ATP-binding</keyword>
<dbReference type="Gene3D" id="3.30.810.10">
    <property type="entry name" value="2-Layer Sandwich"/>
    <property type="match status" value="1"/>
</dbReference>
<dbReference type="AlphaFoldDB" id="A0A6A6VUB1"/>
<dbReference type="GeneID" id="54485907"/>
<dbReference type="GO" id="GO:0016308">
    <property type="term" value="F:1-phosphatidylinositol-4-phosphate 5-kinase activity"/>
    <property type="evidence" value="ECO:0007669"/>
    <property type="project" value="TreeGrafter"/>
</dbReference>
<feature type="domain" description="PIPK" evidence="3">
    <location>
        <begin position="1"/>
        <end position="339"/>
    </location>
</feature>
<feature type="transmembrane region" description="Helical" evidence="2">
    <location>
        <begin position="27"/>
        <end position="45"/>
    </location>
</feature>
<dbReference type="GO" id="GO:0046854">
    <property type="term" value="P:phosphatidylinositol phosphate biosynthetic process"/>
    <property type="evidence" value="ECO:0007669"/>
    <property type="project" value="TreeGrafter"/>
</dbReference>